<organism evidence="1 2">
    <name type="scientific">Flavobacterium urumqiense</name>
    <dbReference type="NCBI Taxonomy" id="935224"/>
    <lineage>
        <taxon>Bacteria</taxon>
        <taxon>Pseudomonadati</taxon>
        <taxon>Bacteroidota</taxon>
        <taxon>Flavobacteriia</taxon>
        <taxon>Flavobacteriales</taxon>
        <taxon>Flavobacteriaceae</taxon>
        <taxon>Flavobacterium</taxon>
    </lineage>
</organism>
<dbReference type="AlphaFoldDB" id="A0A1H6AR79"/>
<proteinExistence type="predicted"/>
<name>A0A1H6AR79_9FLAO</name>
<protein>
    <submittedName>
        <fullName evidence="1">Uncharacterized protein</fullName>
    </submittedName>
</protein>
<dbReference type="EMBL" id="FNVP01000019">
    <property type="protein sequence ID" value="SEG51021.1"/>
    <property type="molecule type" value="Genomic_DNA"/>
</dbReference>
<sequence length="44" mass="5136">MFFFLAFQLDVNSGLLLVKNGVTYFIMKVEFLYLSISEVWNGIK</sequence>
<gene>
    <name evidence="1" type="ORF">SAMN04488130_11912</name>
</gene>
<evidence type="ECO:0000313" key="2">
    <source>
        <dbReference type="Proteomes" id="UP000236737"/>
    </source>
</evidence>
<accession>A0A1H6AR79</accession>
<dbReference type="Proteomes" id="UP000236737">
    <property type="component" value="Unassembled WGS sequence"/>
</dbReference>
<keyword evidence="2" id="KW-1185">Reference proteome</keyword>
<evidence type="ECO:0000313" key="1">
    <source>
        <dbReference type="EMBL" id="SEG51021.1"/>
    </source>
</evidence>
<reference evidence="2" key="1">
    <citation type="submission" date="2016-10" db="EMBL/GenBank/DDBJ databases">
        <authorList>
            <person name="Varghese N."/>
            <person name="Submissions S."/>
        </authorList>
    </citation>
    <scope>NUCLEOTIDE SEQUENCE [LARGE SCALE GENOMIC DNA]</scope>
    <source>
        <strain evidence="2">CGMCC 1.9230</strain>
    </source>
</reference>